<name>A0A1D2MQ15_ORCCI</name>
<dbReference type="STRING" id="48709.A0A1D2MQ15"/>
<feature type="signal peptide" evidence="2">
    <location>
        <begin position="1"/>
        <end position="24"/>
    </location>
</feature>
<keyword evidence="5" id="KW-1185">Reference proteome</keyword>
<evidence type="ECO:0000256" key="1">
    <source>
        <dbReference type="ARBA" id="ARBA00022729"/>
    </source>
</evidence>
<dbReference type="InterPro" id="IPR051477">
    <property type="entry name" value="Expansin_CellWall"/>
</dbReference>
<dbReference type="Pfam" id="PF03330">
    <property type="entry name" value="DPBB_1"/>
    <property type="match status" value="1"/>
</dbReference>
<dbReference type="Gene3D" id="2.40.40.10">
    <property type="entry name" value="RlpA-like domain"/>
    <property type="match status" value="1"/>
</dbReference>
<dbReference type="SUPFAM" id="SSF50685">
    <property type="entry name" value="Barwin-like endoglucanases"/>
    <property type="match status" value="1"/>
</dbReference>
<dbReference type="CDD" id="cd22191">
    <property type="entry name" value="DPBB_RlpA_EXP_N-like"/>
    <property type="match status" value="1"/>
</dbReference>
<dbReference type="Proteomes" id="UP000094527">
    <property type="component" value="Unassembled WGS sequence"/>
</dbReference>
<dbReference type="OrthoDB" id="9983485at2759"/>
<accession>A0A1D2MQ15</accession>
<comment type="caution">
    <text evidence="4">The sequence shown here is derived from an EMBL/GenBank/DDBJ whole genome shotgun (WGS) entry which is preliminary data.</text>
</comment>
<protein>
    <submittedName>
        <fullName evidence="4">Papain inhibitor</fullName>
    </submittedName>
</protein>
<dbReference type="AlphaFoldDB" id="A0A1D2MQ15"/>
<evidence type="ECO:0000313" key="5">
    <source>
        <dbReference type="Proteomes" id="UP000094527"/>
    </source>
</evidence>
<dbReference type="EMBL" id="LJIJ01000727">
    <property type="protein sequence ID" value="ODM94971.1"/>
    <property type="molecule type" value="Genomic_DNA"/>
</dbReference>
<sequence>MFRLLTAWAFLYWTSFEFLSNAETYSGNATWYDLGSTACGVNYTNSDLVVAVSTTFWNNSADPNPNHDHICTKYIQVRDPHNSSVNPLTVKVVDKCGGCDEGDLDLSPTAFEHFYPTDKGLFEILWEFIEVTNKTEEIVEELNVYELDYYTEEQWKEIELEFNKLDALEKT</sequence>
<dbReference type="InterPro" id="IPR009009">
    <property type="entry name" value="RlpA-like_DPBB"/>
</dbReference>
<dbReference type="OMA" id="RIPITWE"/>
<reference evidence="4 5" key="1">
    <citation type="journal article" date="2016" name="Genome Biol. Evol.">
        <title>Gene Family Evolution Reflects Adaptation to Soil Environmental Stressors in the Genome of the Collembolan Orchesella cincta.</title>
        <authorList>
            <person name="Faddeeva-Vakhrusheva A."/>
            <person name="Derks M.F."/>
            <person name="Anvar S.Y."/>
            <person name="Agamennone V."/>
            <person name="Suring W."/>
            <person name="Smit S."/>
            <person name="van Straalen N.M."/>
            <person name="Roelofs D."/>
        </authorList>
    </citation>
    <scope>NUCLEOTIDE SEQUENCE [LARGE SCALE GENOMIC DNA]</scope>
    <source>
        <tissue evidence="4">Mixed pool</tissue>
    </source>
</reference>
<evidence type="ECO:0000313" key="4">
    <source>
        <dbReference type="EMBL" id="ODM94971.1"/>
    </source>
</evidence>
<proteinExistence type="predicted"/>
<gene>
    <name evidence="4" type="ORF">Ocin01_11712</name>
</gene>
<evidence type="ECO:0000259" key="3">
    <source>
        <dbReference type="Pfam" id="PF03330"/>
    </source>
</evidence>
<feature type="chain" id="PRO_5008904356" evidence="2">
    <location>
        <begin position="25"/>
        <end position="171"/>
    </location>
</feature>
<dbReference type="InterPro" id="IPR036908">
    <property type="entry name" value="RlpA-like_sf"/>
</dbReference>
<organism evidence="4 5">
    <name type="scientific">Orchesella cincta</name>
    <name type="common">Springtail</name>
    <name type="synonym">Podura cincta</name>
    <dbReference type="NCBI Taxonomy" id="48709"/>
    <lineage>
        <taxon>Eukaryota</taxon>
        <taxon>Metazoa</taxon>
        <taxon>Ecdysozoa</taxon>
        <taxon>Arthropoda</taxon>
        <taxon>Hexapoda</taxon>
        <taxon>Collembola</taxon>
        <taxon>Entomobryomorpha</taxon>
        <taxon>Entomobryoidea</taxon>
        <taxon>Orchesellidae</taxon>
        <taxon>Orchesellinae</taxon>
        <taxon>Orchesella</taxon>
    </lineage>
</organism>
<dbReference type="PANTHER" id="PTHR31836:SF28">
    <property type="entry name" value="SRCR DOMAIN-CONTAINING PROTEIN-RELATED"/>
    <property type="match status" value="1"/>
</dbReference>
<dbReference type="PANTHER" id="PTHR31836">
    <property type="match status" value="1"/>
</dbReference>
<feature type="domain" description="RlpA-like protein double-psi beta-barrel" evidence="3">
    <location>
        <begin position="26"/>
        <end position="124"/>
    </location>
</feature>
<keyword evidence="1 2" id="KW-0732">Signal</keyword>
<evidence type="ECO:0000256" key="2">
    <source>
        <dbReference type="SAM" id="SignalP"/>
    </source>
</evidence>